<evidence type="ECO:0000259" key="2">
    <source>
        <dbReference type="Pfam" id="PF01551"/>
    </source>
</evidence>
<dbReference type="InterPro" id="IPR016047">
    <property type="entry name" value="M23ase_b-sheet_dom"/>
</dbReference>
<dbReference type="RefSeq" id="WP_180146444.1">
    <property type="nucleotide sequence ID" value="NZ_CAADHO010000014.1"/>
</dbReference>
<dbReference type="GO" id="GO:0004222">
    <property type="term" value="F:metalloendopeptidase activity"/>
    <property type="evidence" value="ECO:0007669"/>
    <property type="project" value="TreeGrafter"/>
</dbReference>
<dbReference type="Proteomes" id="UP000507962">
    <property type="component" value="Unassembled WGS sequence"/>
</dbReference>
<evidence type="ECO:0000313" key="3">
    <source>
        <dbReference type="EMBL" id="VFQ47163.1"/>
    </source>
</evidence>
<proteinExistence type="predicted"/>
<keyword evidence="1" id="KW-0175">Coiled coil</keyword>
<keyword evidence="4" id="KW-1185">Reference proteome</keyword>
<gene>
    <name evidence="3" type="ORF">MSL71_48490</name>
</gene>
<protein>
    <submittedName>
        <fullName evidence="3">Duplicated hybrid motif</fullName>
    </submittedName>
</protein>
<name>A0A4U8YZG1_9BACT</name>
<reference evidence="3 4" key="1">
    <citation type="submission" date="2019-03" db="EMBL/GenBank/DDBJ databases">
        <authorList>
            <person name="Nijsse B."/>
        </authorList>
    </citation>
    <scope>NUCLEOTIDE SEQUENCE [LARGE SCALE GENOMIC DNA]</scope>
    <source>
        <strain evidence="3">Desulfoluna butyratoxydans MSL71</strain>
    </source>
</reference>
<evidence type="ECO:0000256" key="1">
    <source>
        <dbReference type="SAM" id="Coils"/>
    </source>
</evidence>
<dbReference type="Pfam" id="PF01551">
    <property type="entry name" value="Peptidase_M23"/>
    <property type="match status" value="1"/>
</dbReference>
<evidence type="ECO:0000313" key="4">
    <source>
        <dbReference type="Proteomes" id="UP000507962"/>
    </source>
</evidence>
<feature type="coiled-coil region" evidence="1">
    <location>
        <begin position="65"/>
        <end position="92"/>
    </location>
</feature>
<dbReference type="FunFam" id="2.70.70.10:FF:000006">
    <property type="entry name" value="M23 family peptidase"/>
    <property type="match status" value="1"/>
</dbReference>
<feature type="domain" description="M23ase beta-sheet core" evidence="2">
    <location>
        <begin position="207"/>
        <end position="302"/>
    </location>
</feature>
<accession>A0A4U8YZG1</accession>
<dbReference type="EMBL" id="CAADHO010000014">
    <property type="protein sequence ID" value="VFQ47163.1"/>
    <property type="molecule type" value="Genomic_DNA"/>
</dbReference>
<dbReference type="PANTHER" id="PTHR21666:SF270">
    <property type="entry name" value="MUREIN HYDROLASE ACTIVATOR ENVC"/>
    <property type="match status" value="1"/>
</dbReference>
<sequence>MKHRYTFYIVGSGKKPFRQLALTGRGILVFLVLLTALSSTLSVALYAQWASFRHQKAADAFSLSMERKDVEIKAKEEQLVALAREINGLKGNLMALYDFEKKIRVIANLGSPSKGDSLFGVGGATPRDIDTNLIIHEQGEALVREMAEQIQETSLAAEEELGRFTSLYDILDEKRSILESTPSISPTTGWISSRFGHRISPFSGKKRFHKGYDIANHVGTPIYAPADGVVTYAGARGSMGIMVSLDHGHGMLTRYGHLSKTLKKKGEHVKRGDKIALMGNTGRSTGPHLHYEVHLNGMPVNPEKYILD</sequence>
<organism evidence="3 4">
    <name type="scientific">Desulfoluna butyratoxydans</name>
    <dbReference type="NCBI Taxonomy" id="231438"/>
    <lineage>
        <taxon>Bacteria</taxon>
        <taxon>Pseudomonadati</taxon>
        <taxon>Thermodesulfobacteriota</taxon>
        <taxon>Desulfobacteria</taxon>
        <taxon>Desulfobacterales</taxon>
        <taxon>Desulfolunaceae</taxon>
        <taxon>Desulfoluna</taxon>
    </lineage>
</organism>
<dbReference type="Gene3D" id="2.70.70.10">
    <property type="entry name" value="Glucose Permease (Domain IIA)"/>
    <property type="match status" value="1"/>
</dbReference>
<dbReference type="PANTHER" id="PTHR21666">
    <property type="entry name" value="PEPTIDASE-RELATED"/>
    <property type="match status" value="1"/>
</dbReference>
<dbReference type="InterPro" id="IPR050570">
    <property type="entry name" value="Cell_wall_metabolism_enzyme"/>
</dbReference>
<dbReference type="InterPro" id="IPR011055">
    <property type="entry name" value="Dup_hybrid_motif"/>
</dbReference>
<dbReference type="SUPFAM" id="SSF51261">
    <property type="entry name" value="Duplicated hybrid motif"/>
    <property type="match status" value="1"/>
</dbReference>
<dbReference type="AlphaFoldDB" id="A0A4U8YZG1"/>
<dbReference type="CDD" id="cd12797">
    <property type="entry name" value="M23_peptidase"/>
    <property type="match status" value="1"/>
</dbReference>